<gene>
    <name evidence="7" type="ORF">MMAD_55300</name>
</gene>
<keyword evidence="2 5" id="KW-0479">Metal-binding</keyword>
<geneLocation type="plasmid" evidence="8">
    <name>pjcm13574 dna</name>
</geneLocation>
<keyword evidence="8" id="KW-1185">Reference proteome</keyword>
<feature type="binding site" evidence="4">
    <location>
        <position position="119"/>
    </location>
    <ligand>
        <name>substrate</name>
    </ligand>
</feature>
<organism evidence="7 8">
    <name type="scientific">Mycolicibacterium madagascariense</name>
    <dbReference type="NCBI Taxonomy" id="212765"/>
    <lineage>
        <taxon>Bacteria</taxon>
        <taxon>Bacillati</taxon>
        <taxon>Actinomycetota</taxon>
        <taxon>Actinomycetes</taxon>
        <taxon>Mycobacteriales</taxon>
        <taxon>Mycobacteriaceae</taxon>
        <taxon>Mycolicibacterium</taxon>
    </lineage>
</organism>
<dbReference type="InterPro" id="IPR040442">
    <property type="entry name" value="Pyrv_kinase-like_dom_sf"/>
</dbReference>
<dbReference type="GO" id="GO:0000287">
    <property type="term" value="F:magnesium ion binding"/>
    <property type="evidence" value="ECO:0007669"/>
    <property type="project" value="TreeGrafter"/>
</dbReference>
<dbReference type="InterPro" id="IPR011206">
    <property type="entry name" value="Citrate_lyase_beta/mcl1/mcl2"/>
</dbReference>
<keyword evidence="7" id="KW-0614">Plasmid</keyword>
<dbReference type="GO" id="GO:0016829">
    <property type="term" value="F:lyase activity"/>
    <property type="evidence" value="ECO:0007669"/>
    <property type="project" value="UniProtKB-KW"/>
</dbReference>
<dbReference type="PANTHER" id="PTHR32308">
    <property type="entry name" value="LYASE BETA SUBUNIT, PUTATIVE (AFU_ORTHOLOGUE AFUA_4G13030)-RELATED"/>
    <property type="match status" value="1"/>
</dbReference>
<dbReference type="InterPro" id="IPR005000">
    <property type="entry name" value="Aldolase/citrate-lyase_domain"/>
</dbReference>
<dbReference type="Proteomes" id="UP000466517">
    <property type="component" value="Plasmid pJCM13574"/>
</dbReference>
<sequence length="272" mass="28272">MTAHPSDAIRAARSLLFVPGDRPDRFAKAVAAGPDLVVIDLEDAVGAADKDAARENARAWLAAGETAVVRINGSRTSWYEADLDMMCEHGTAAMVPKAEDPALLERLARSGISVVPLVETACGVSNARELAMADGVQRLAFGSIDLAAELGVDPTDRQALLVARSALVLASAAARLPGPVDGVTTALTDRRQLVDDVTHARTLGFTAKLCVHPSQVAAVHDATAPSADEVAWAQTILTAADPAGSATTVDGEMVDAPVLSRAQRIIDQTARA</sequence>
<feature type="binding site" evidence="5">
    <location>
        <position position="145"/>
    </location>
    <ligand>
        <name>Mg(2+)</name>
        <dbReference type="ChEBI" id="CHEBI:18420"/>
    </ligand>
</feature>
<dbReference type="Gene3D" id="3.20.20.60">
    <property type="entry name" value="Phosphoenolpyruvate-binding domains"/>
    <property type="match status" value="1"/>
</dbReference>
<dbReference type="PIRSF" id="PIRSF015582">
    <property type="entry name" value="Cit_lyase_B"/>
    <property type="match status" value="1"/>
</dbReference>
<evidence type="ECO:0000256" key="1">
    <source>
        <dbReference type="ARBA" id="ARBA00001946"/>
    </source>
</evidence>
<evidence type="ECO:0000313" key="7">
    <source>
        <dbReference type="EMBL" id="BBZ31235.1"/>
    </source>
</evidence>
<dbReference type="KEGG" id="mmag:MMAD_55300"/>
<keyword evidence="3 5" id="KW-0460">Magnesium</keyword>
<comment type="cofactor">
    <cofactor evidence="1">
        <name>Mg(2+)</name>
        <dbReference type="ChEBI" id="CHEBI:18420"/>
    </cofactor>
</comment>
<dbReference type="InterPro" id="IPR015813">
    <property type="entry name" value="Pyrv/PenolPyrv_kinase-like_dom"/>
</dbReference>
<evidence type="ECO:0000256" key="4">
    <source>
        <dbReference type="PIRSR" id="PIRSR015582-1"/>
    </source>
</evidence>
<dbReference type="AlphaFoldDB" id="A0A7I7XPW5"/>
<dbReference type="Pfam" id="PF03328">
    <property type="entry name" value="HpcH_HpaI"/>
    <property type="match status" value="1"/>
</dbReference>
<dbReference type="EMBL" id="AP022611">
    <property type="protein sequence ID" value="BBZ31235.1"/>
    <property type="molecule type" value="Genomic_DNA"/>
</dbReference>
<proteinExistence type="predicted"/>
<accession>A0A7I7XPW5</accession>
<protein>
    <submittedName>
        <fullName evidence="7">CoA ester lyase</fullName>
    </submittedName>
</protein>
<dbReference type="RefSeq" id="WP_163744721.1">
    <property type="nucleotide sequence ID" value="NZ_AP022611.1"/>
</dbReference>
<dbReference type="PANTHER" id="PTHR32308:SF10">
    <property type="entry name" value="CITRATE LYASE SUBUNIT BETA"/>
    <property type="match status" value="1"/>
</dbReference>
<feature type="binding site" evidence="4">
    <location>
        <position position="70"/>
    </location>
    <ligand>
        <name>substrate</name>
    </ligand>
</feature>
<evidence type="ECO:0000256" key="5">
    <source>
        <dbReference type="PIRSR" id="PIRSR015582-2"/>
    </source>
</evidence>
<feature type="binding site" evidence="5">
    <location>
        <position position="119"/>
    </location>
    <ligand>
        <name>Mg(2+)</name>
        <dbReference type="ChEBI" id="CHEBI:18420"/>
    </ligand>
</feature>
<reference evidence="7 8" key="1">
    <citation type="journal article" date="2019" name="Emerg. Microbes Infect.">
        <title>Comprehensive subspecies identification of 175 nontuberculous mycobacteria species based on 7547 genomic profiles.</title>
        <authorList>
            <person name="Matsumoto Y."/>
            <person name="Kinjo T."/>
            <person name="Motooka D."/>
            <person name="Nabeya D."/>
            <person name="Jung N."/>
            <person name="Uechi K."/>
            <person name="Horii T."/>
            <person name="Iida T."/>
            <person name="Fujita J."/>
            <person name="Nakamura S."/>
        </authorList>
    </citation>
    <scope>NUCLEOTIDE SEQUENCE [LARGE SCALE GENOMIC DNA]</scope>
    <source>
        <strain evidence="7 8">JCM 13574</strain>
        <plasmid evidence="8">pjcm13574 dna</plasmid>
    </source>
</reference>
<evidence type="ECO:0000259" key="6">
    <source>
        <dbReference type="Pfam" id="PF03328"/>
    </source>
</evidence>
<dbReference type="SUPFAM" id="SSF51621">
    <property type="entry name" value="Phosphoenolpyruvate/pyruvate domain"/>
    <property type="match status" value="1"/>
</dbReference>
<feature type="domain" description="HpcH/HpaI aldolase/citrate lyase" evidence="6">
    <location>
        <begin position="13"/>
        <end position="213"/>
    </location>
</feature>
<keyword evidence="7" id="KW-0456">Lyase</keyword>
<evidence type="ECO:0000256" key="2">
    <source>
        <dbReference type="ARBA" id="ARBA00022723"/>
    </source>
</evidence>
<dbReference type="GO" id="GO:0006107">
    <property type="term" value="P:oxaloacetate metabolic process"/>
    <property type="evidence" value="ECO:0007669"/>
    <property type="project" value="TreeGrafter"/>
</dbReference>
<evidence type="ECO:0000313" key="8">
    <source>
        <dbReference type="Proteomes" id="UP000466517"/>
    </source>
</evidence>
<evidence type="ECO:0000256" key="3">
    <source>
        <dbReference type="ARBA" id="ARBA00022842"/>
    </source>
</evidence>
<name>A0A7I7XPW5_9MYCO</name>